<keyword evidence="1" id="KW-0808">Transferase</keyword>
<dbReference type="EMBL" id="GGEC01049662">
    <property type="protein sequence ID" value="MBX30146.1"/>
    <property type="molecule type" value="Transcribed_RNA"/>
</dbReference>
<reference evidence="1" key="1">
    <citation type="submission" date="2018-02" db="EMBL/GenBank/DDBJ databases">
        <title>Rhizophora mucronata_Transcriptome.</title>
        <authorList>
            <person name="Meera S.P."/>
            <person name="Sreeshan A."/>
            <person name="Augustine A."/>
        </authorList>
    </citation>
    <scope>NUCLEOTIDE SEQUENCE</scope>
    <source>
        <tissue evidence="1">Leaf</tissue>
    </source>
</reference>
<sequence>MACVFVGKLKLSEFNTNGGFQLLGGTILQIPYCSASALILDIYSKGSLNSSSLG</sequence>
<name>A0A2P2MIT9_RHIMU</name>
<organism evidence="1">
    <name type="scientific">Rhizophora mucronata</name>
    <name type="common">Asiatic mangrove</name>
    <dbReference type="NCBI Taxonomy" id="61149"/>
    <lineage>
        <taxon>Eukaryota</taxon>
        <taxon>Viridiplantae</taxon>
        <taxon>Streptophyta</taxon>
        <taxon>Embryophyta</taxon>
        <taxon>Tracheophyta</taxon>
        <taxon>Spermatophyta</taxon>
        <taxon>Magnoliopsida</taxon>
        <taxon>eudicotyledons</taxon>
        <taxon>Gunneridae</taxon>
        <taxon>Pentapetalae</taxon>
        <taxon>rosids</taxon>
        <taxon>fabids</taxon>
        <taxon>Malpighiales</taxon>
        <taxon>Rhizophoraceae</taxon>
        <taxon>Rhizophora</taxon>
    </lineage>
</organism>
<accession>A0A2P2MIT9</accession>
<dbReference type="AlphaFoldDB" id="A0A2P2MIT9"/>
<protein>
    <submittedName>
        <fullName evidence="1">Lysine-specific demethylase 5B isoform X2</fullName>
    </submittedName>
</protein>
<keyword evidence="1" id="KW-0489">Methyltransferase</keyword>
<dbReference type="GO" id="GO:0008168">
    <property type="term" value="F:methyltransferase activity"/>
    <property type="evidence" value="ECO:0007669"/>
    <property type="project" value="UniProtKB-KW"/>
</dbReference>
<proteinExistence type="predicted"/>
<dbReference type="EMBL" id="GGEC01049657">
    <property type="protein sequence ID" value="MBX30141.1"/>
    <property type="molecule type" value="Transcribed_RNA"/>
</dbReference>
<evidence type="ECO:0000313" key="1">
    <source>
        <dbReference type="EMBL" id="MBX30141.1"/>
    </source>
</evidence>
<dbReference type="GO" id="GO:0032259">
    <property type="term" value="P:methylation"/>
    <property type="evidence" value="ECO:0007669"/>
    <property type="project" value="UniProtKB-KW"/>
</dbReference>